<evidence type="ECO:0000256" key="6">
    <source>
        <dbReference type="PROSITE-ProRule" id="PRU10007"/>
    </source>
</evidence>
<evidence type="ECO:0000256" key="5">
    <source>
        <dbReference type="PIRSR" id="PIRSR036492-1"/>
    </source>
</evidence>
<organism evidence="9 10">
    <name type="scientific">Rhodanobacter glycinis</name>
    <dbReference type="NCBI Taxonomy" id="582702"/>
    <lineage>
        <taxon>Bacteria</taxon>
        <taxon>Pseudomonadati</taxon>
        <taxon>Pseudomonadota</taxon>
        <taxon>Gammaproteobacteria</taxon>
        <taxon>Lysobacterales</taxon>
        <taxon>Rhodanobacteraceae</taxon>
        <taxon>Rhodanobacter</taxon>
    </lineage>
</organism>
<dbReference type="SUPFAM" id="SSF53720">
    <property type="entry name" value="ALDH-like"/>
    <property type="match status" value="1"/>
</dbReference>
<dbReference type="KEGG" id="rgl:CS053_01940"/>
<protein>
    <recommendedName>
        <fullName evidence="4">Aldehyde dehydrogenase</fullName>
    </recommendedName>
</protein>
<dbReference type="InterPro" id="IPR029510">
    <property type="entry name" value="Ald_DH_CS_GLU"/>
</dbReference>
<dbReference type="Gene3D" id="3.40.309.10">
    <property type="entry name" value="Aldehyde Dehydrogenase, Chain A, domain 2"/>
    <property type="match status" value="1"/>
</dbReference>
<proteinExistence type="inferred from homology"/>
<evidence type="ECO:0000256" key="1">
    <source>
        <dbReference type="ARBA" id="ARBA00009986"/>
    </source>
</evidence>
<dbReference type="GO" id="GO:0004029">
    <property type="term" value="F:aldehyde dehydrogenase (NAD+) activity"/>
    <property type="evidence" value="ECO:0007669"/>
    <property type="project" value="TreeGrafter"/>
</dbReference>
<dbReference type="InterPro" id="IPR016161">
    <property type="entry name" value="Ald_DH/histidinol_DH"/>
</dbReference>
<evidence type="ECO:0000256" key="2">
    <source>
        <dbReference type="ARBA" id="ARBA00023002"/>
    </source>
</evidence>
<dbReference type="GO" id="GO:0006081">
    <property type="term" value="P:aldehyde metabolic process"/>
    <property type="evidence" value="ECO:0007669"/>
    <property type="project" value="InterPro"/>
</dbReference>
<dbReference type="Pfam" id="PF00171">
    <property type="entry name" value="Aldedh"/>
    <property type="match status" value="1"/>
</dbReference>
<evidence type="ECO:0000256" key="3">
    <source>
        <dbReference type="ARBA" id="ARBA00023027"/>
    </source>
</evidence>
<dbReference type="InterPro" id="IPR012394">
    <property type="entry name" value="Aldehyde_DH_NAD(P)"/>
</dbReference>
<gene>
    <name evidence="9" type="ORF">CS053_01940</name>
</gene>
<name>A0A5B9DW87_9GAMM</name>
<dbReference type="CDD" id="cd07133">
    <property type="entry name" value="ALDH_CALDH_CalB"/>
    <property type="match status" value="1"/>
</dbReference>
<feature type="active site" evidence="5 6">
    <location>
        <position position="226"/>
    </location>
</feature>
<dbReference type="Gene3D" id="3.40.605.10">
    <property type="entry name" value="Aldehyde Dehydrogenase, Chain A, domain 1"/>
    <property type="match status" value="1"/>
</dbReference>
<reference evidence="9 10" key="1">
    <citation type="submission" date="2019-08" db="EMBL/GenBank/DDBJ databases">
        <title>Complete genome sequence of Rhodanobacter glycinis strain T01E-68 isolated from tomato root.</title>
        <authorList>
            <person name="Weon H.-Y."/>
            <person name="Lee S.A."/>
        </authorList>
    </citation>
    <scope>NUCLEOTIDE SEQUENCE [LARGE SCALE GENOMIC DNA]</scope>
    <source>
        <strain evidence="9 10">T01E-68</strain>
    </source>
</reference>
<keyword evidence="2 4" id="KW-0560">Oxidoreductase</keyword>
<dbReference type="InterPro" id="IPR016162">
    <property type="entry name" value="Ald_DH_N"/>
</dbReference>
<evidence type="ECO:0000313" key="10">
    <source>
        <dbReference type="Proteomes" id="UP000321807"/>
    </source>
</evidence>
<dbReference type="PROSITE" id="PS00687">
    <property type="entry name" value="ALDEHYDE_DEHYDR_GLU"/>
    <property type="match status" value="1"/>
</dbReference>
<dbReference type="InterPro" id="IPR015590">
    <property type="entry name" value="Aldehyde_DH_dom"/>
</dbReference>
<dbReference type="GO" id="GO:0005737">
    <property type="term" value="C:cytoplasm"/>
    <property type="evidence" value="ECO:0007669"/>
    <property type="project" value="TreeGrafter"/>
</dbReference>
<feature type="domain" description="Aldehyde dehydrogenase" evidence="8">
    <location>
        <begin position="18"/>
        <end position="452"/>
    </location>
</feature>
<feature type="active site" evidence="5">
    <location>
        <position position="260"/>
    </location>
</feature>
<dbReference type="EMBL" id="CP042807">
    <property type="protein sequence ID" value="QEE23394.1"/>
    <property type="molecule type" value="Genomic_DNA"/>
</dbReference>
<evidence type="ECO:0000259" key="8">
    <source>
        <dbReference type="Pfam" id="PF00171"/>
    </source>
</evidence>
<dbReference type="RefSeq" id="WP_147626151.1">
    <property type="nucleotide sequence ID" value="NZ_CP042807.1"/>
</dbReference>
<evidence type="ECO:0000256" key="4">
    <source>
        <dbReference type="PIRNR" id="PIRNR036492"/>
    </source>
</evidence>
<dbReference type="InterPro" id="IPR016163">
    <property type="entry name" value="Ald_DH_C"/>
</dbReference>
<dbReference type="PIRSF" id="PIRSF036492">
    <property type="entry name" value="ALDH"/>
    <property type="match status" value="1"/>
</dbReference>
<sequence length="484" mass="51930">MKTQPLAASSADPISPARRLLEAQRQAFRREGPVDASQRRARLQRVIDMLVTHSDALCAAMREDFGGRPELFSLMNDVLGSIGTLKAARDHCEGWMAEQSRASVAPFDQLGATAWVRYQPKGVVGIIGTWNAPLYTLFAPLASVFAAGNRAVLKPSEVDPRTAELVARLVAESFDPEELTVVTGGPDVAADFSAQPWDHIVFTGSTAVGRKIMQAAAANLVPVTLELGGKSPVLVGASASIEDVAERIAVGKAQNSGQLCISPDTVWVDGSRAEALIAALQTVYARLYPSIAGNADVTPVVNGGHFARVESYVADAGKRGARVVVAGAEPDADGKAQRRMPLRIVVDPPADSEIAQHEIFGPAMVLRTYREIDEAIDAINAGERPLALYYFGNDQAEQDMVLDRTLSGGVSINDVLMHAALEDAPFGGIGASGMGHYHGYEGFLEFSHTRSVYKAGSHDPRREWGMLPPYNEQFMQMLRAALTP</sequence>
<keyword evidence="3" id="KW-0520">NAD</keyword>
<accession>A0A5B9DW87</accession>
<dbReference type="AlphaFoldDB" id="A0A5B9DW87"/>
<comment type="similarity">
    <text evidence="1 4 7">Belongs to the aldehyde dehydrogenase family.</text>
</comment>
<dbReference type="Proteomes" id="UP000321807">
    <property type="component" value="Chromosome"/>
</dbReference>
<evidence type="ECO:0000256" key="7">
    <source>
        <dbReference type="RuleBase" id="RU003345"/>
    </source>
</evidence>
<evidence type="ECO:0000313" key="9">
    <source>
        <dbReference type="EMBL" id="QEE23394.1"/>
    </source>
</evidence>
<dbReference type="PANTHER" id="PTHR43570">
    <property type="entry name" value="ALDEHYDE DEHYDROGENASE"/>
    <property type="match status" value="1"/>
</dbReference>
<dbReference type="PANTHER" id="PTHR43570:SF20">
    <property type="entry name" value="ALDEHYDE DEHYDROGENASE ALDX-RELATED"/>
    <property type="match status" value="1"/>
</dbReference>